<feature type="domain" description="HTH araC/xylS-type" evidence="4">
    <location>
        <begin position="244"/>
        <end position="346"/>
    </location>
</feature>
<reference evidence="5" key="1">
    <citation type="submission" date="2023-08" db="EMBL/GenBank/DDBJ databases">
        <title>Functional and genomic diversity of the sorghum phyllosphere microbiome.</title>
        <authorList>
            <person name="Shade A."/>
        </authorList>
    </citation>
    <scope>NUCLEOTIDE SEQUENCE</scope>
    <source>
        <strain evidence="5">SORGH_AS_0974</strain>
    </source>
</reference>
<dbReference type="GO" id="GO:0003700">
    <property type="term" value="F:DNA-binding transcription factor activity"/>
    <property type="evidence" value="ECO:0007669"/>
    <property type="project" value="InterPro"/>
</dbReference>
<dbReference type="PANTHER" id="PTHR43130:SF3">
    <property type="entry name" value="HTH-TYPE TRANSCRIPTIONAL REGULATOR RV1931C"/>
    <property type="match status" value="1"/>
</dbReference>
<dbReference type="PROSITE" id="PS01124">
    <property type="entry name" value="HTH_ARAC_FAMILY_2"/>
    <property type="match status" value="1"/>
</dbReference>
<comment type="caution">
    <text evidence="5">The sequence shown here is derived from an EMBL/GenBank/DDBJ whole genome shotgun (WGS) entry which is preliminary data.</text>
</comment>
<proteinExistence type="predicted"/>
<evidence type="ECO:0000256" key="1">
    <source>
        <dbReference type="ARBA" id="ARBA00023015"/>
    </source>
</evidence>
<dbReference type="InterPro" id="IPR029062">
    <property type="entry name" value="Class_I_gatase-like"/>
</dbReference>
<dbReference type="PANTHER" id="PTHR43130">
    <property type="entry name" value="ARAC-FAMILY TRANSCRIPTIONAL REGULATOR"/>
    <property type="match status" value="1"/>
</dbReference>
<evidence type="ECO:0000313" key="6">
    <source>
        <dbReference type="Proteomes" id="UP001255601"/>
    </source>
</evidence>
<organism evidence="5 6">
    <name type="scientific">Agrobacterium larrymoorei</name>
    <dbReference type="NCBI Taxonomy" id="160699"/>
    <lineage>
        <taxon>Bacteria</taxon>
        <taxon>Pseudomonadati</taxon>
        <taxon>Pseudomonadota</taxon>
        <taxon>Alphaproteobacteria</taxon>
        <taxon>Hyphomicrobiales</taxon>
        <taxon>Rhizobiaceae</taxon>
        <taxon>Rhizobium/Agrobacterium group</taxon>
        <taxon>Agrobacterium</taxon>
    </lineage>
</organism>
<evidence type="ECO:0000256" key="3">
    <source>
        <dbReference type="ARBA" id="ARBA00023163"/>
    </source>
</evidence>
<name>A0AAJ2BGL4_9HYPH</name>
<dbReference type="AlphaFoldDB" id="A0AAJ2BGL4"/>
<dbReference type="PROSITE" id="PS00041">
    <property type="entry name" value="HTH_ARAC_FAMILY_1"/>
    <property type="match status" value="1"/>
</dbReference>
<evidence type="ECO:0000256" key="2">
    <source>
        <dbReference type="ARBA" id="ARBA00023125"/>
    </source>
</evidence>
<dbReference type="InterPro" id="IPR018060">
    <property type="entry name" value="HTH_AraC"/>
</dbReference>
<dbReference type="EMBL" id="JAVIZC010000003">
    <property type="protein sequence ID" value="MDR6103413.1"/>
    <property type="molecule type" value="Genomic_DNA"/>
</dbReference>
<dbReference type="InterPro" id="IPR052158">
    <property type="entry name" value="INH-QAR"/>
</dbReference>
<dbReference type="Pfam" id="PF12833">
    <property type="entry name" value="HTH_18"/>
    <property type="match status" value="1"/>
</dbReference>
<dbReference type="Pfam" id="PF01965">
    <property type="entry name" value="DJ-1_PfpI"/>
    <property type="match status" value="1"/>
</dbReference>
<dbReference type="SMART" id="SM00342">
    <property type="entry name" value="HTH_ARAC"/>
    <property type="match status" value="1"/>
</dbReference>
<dbReference type="GO" id="GO:0043565">
    <property type="term" value="F:sequence-specific DNA binding"/>
    <property type="evidence" value="ECO:0007669"/>
    <property type="project" value="InterPro"/>
</dbReference>
<protein>
    <submittedName>
        <fullName evidence="5">Transcriptional regulator GlxA family with amidase domain</fullName>
    </submittedName>
</protein>
<evidence type="ECO:0000313" key="5">
    <source>
        <dbReference type="EMBL" id="MDR6103413.1"/>
    </source>
</evidence>
<dbReference type="SUPFAM" id="SSF46689">
    <property type="entry name" value="Homeodomain-like"/>
    <property type="match status" value="1"/>
</dbReference>
<keyword evidence="3" id="KW-0804">Transcription</keyword>
<sequence>MTMVQIRENSQQPDAQKTVTVAMDATDATNISTIEIALLIYPDCQLAAIYGLTDLFSIASSWAMRLEGRSGESSIRISHWKMEGSTVACIWDSHPDQPHALRYVIAPPSIIMPEKMQSMTPASEWLSEQHAEGVTVCSVCAGAFVLAETGLINGRRATTHWAFADRLSERFPGIDVAPDNMIIDDGDVITAGGILAWADLGLLLVEKLLGQSVMLETARFLIVDPPRTSQARYKAFLPRFDHGDREVLQIQHQFHATPELQKSVGELADSVNLSERTLQRRFFRATKLKLTEYHQNVRIMKARQLLETTNGSIESIAWSVGYTDPAAFRKIFGRLTGTTPNVYRGDVRV</sequence>
<dbReference type="Proteomes" id="UP001255601">
    <property type="component" value="Unassembled WGS sequence"/>
</dbReference>
<dbReference type="InterPro" id="IPR009057">
    <property type="entry name" value="Homeodomain-like_sf"/>
</dbReference>
<accession>A0AAJ2BGL4</accession>
<dbReference type="CDD" id="cd03138">
    <property type="entry name" value="GATase1_AraC_2"/>
    <property type="match status" value="1"/>
</dbReference>
<gene>
    <name evidence="5" type="ORF">QE369_003610</name>
</gene>
<dbReference type="Gene3D" id="3.40.50.880">
    <property type="match status" value="1"/>
</dbReference>
<dbReference type="InterPro" id="IPR018062">
    <property type="entry name" value="HTH_AraC-typ_CS"/>
</dbReference>
<keyword evidence="1" id="KW-0805">Transcription regulation</keyword>
<dbReference type="Gene3D" id="1.10.10.60">
    <property type="entry name" value="Homeodomain-like"/>
    <property type="match status" value="2"/>
</dbReference>
<dbReference type="SUPFAM" id="SSF52317">
    <property type="entry name" value="Class I glutamine amidotransferase-like"/>
    <property type="match status" value="1"/>
</dbReference>
<dbReference type="InterPro" id="IPR002818">
    <property type="entry name" value="DJ-1/PfpI"/>
</dbReference>
<keyword evidence="2" id="KW-0238">DNA-binding</keyword>
<evidence type="ECO:0000259" key="4">
    <source>
        <dbReference type="PROSITE" id="PS01124"/>
    </source>
</evidence>